<gene>
    <name evidence="1" type="ORF">LCGC14_2613140</name>
</gene>
<accession>A0A0F9A5C0</accession>
<organism evidence="1">
    <name type="scientific">marine sediment metagenome</name>
    <dbReference type="NCBI Taxonomy" id="412755"/>
    <lineage>
        <taxon>unclassified sequences</taxon>
        <taxon>metagenomes</taxon>
        <taxon>ecological metagenomes</taxon>
    </lineage>
</organism>
<dbReference type="AlphaFoldDB" id="A0A0F9A5C0"/>
<reference evidence="1" key="1">
    <citation type="journal article" date="2015" name="Nature">
        <title>Complex archaea that bridge the gap between prokaryotes and eukaryotes.</title>
        <authorList>
            <person name="Spang A."/>
            <person name="Saw J.H."/>
            <person name="Jorgensen S.L."/>
            <person name="Zaremba-Niedzwiedzka K."/>
            <person name="Martijn J."/>
            <person name="Lind A.E."/>
            <person name="van Eijk R."/>
            <person name="Schleper C."/>
            <person name="Guy L."/>
            <person name="Ettema T.J."/>
        </authorList>
    </citation>
    <scope>NUCLEOTIDE SEQUENCE</scope>
</reference>
<name>A0A0F9A5C0_9ZZZZ</name>
<evidence type="ECO:0000313" key="1">
    <source>
        <dbReference type="EMBL" id="KKL04734.1"/>
    </source>
</evidence>
<feature type="non-terminal residue" evidence="1">
    <location>
        <position position="1"/>
    </location>
</feature>
<proteinExistence type="predicted"/>
<sequence length="74" mass="7890">VIAVMPLVATLFLKDGGPKYLGDARANRGVAAIDKAAGAISEAVAKLQKTDYESFSNYLATGRFHPIARRTVLL</sequence>
<protein>
    <submittedName>
        <fullName evidence="1">Uncharacterized protein</fullName>
    </submittedName>
</protein>
<dbReference type="EMBL" id="LAZR01044405">
    <property type="protein sequence ID" value="KKL04734.1"/>
    <property type="molecule type" value="Genomic_DNA"/>
</dbReference>
<comment type="caution">
    <text evidence="1">The sequence shown here is derived from an EMBL/GenBank/DDBJ whole genome shotgun (WGS) entry which is preliminary data.</text>
</comment>